<comment type="caution">
    <text evidence="2">The sequence shown here is derived from an EMBL/GenBank/DDBJ whole genome shotgun (WGS) entry which is preliminary data.</text>
</comment>
<name>A0A4R6MHS9_9GAMM</name>
<dbReference type="Gene3D" id="2.60.40.10">
    <property type="entry name" value="Immunoglobulins"/>
    <property type="match status" value="1"/>
</dbReference>
<sequence length="448" mass="46497">FTDVDLTDTPTATKSTSSVSAIGQDGTTALTLTAEQRAAIEAAFSIENVKTNGNDGTVNWAYNISEANLDFLGQGQVVTAVFSITVTDDEGVMETQNVTITLVGDNDTPIALANLPNIAGTSSLVFGPVTLASNLFEDADFGENQTLTYSLDGLPDGLIFNANSLTISGVAVSGFEGANLLHLVATDIHGAQAKIPILLTLESAPVTIDVSPDTGSATDVSITSFTAPDINLNIDALPSGTLGDGVDSRGFSSEGSDSSNGSAEAVASSSINADASGVVVDQGSTQVFESQVSVNVDANGQVQITQSDSLDQGVSLSVEDIVPQEVGVDIKLTDIGIGSYFSATLSDGTDLPSWVEVDPNTGDVFIDPPEGQEKITLKINARGFDGITRILEVEIDLESLSESVGTDTIHSDVITDAKEGHMTFEQQLELASNEQDNYGSDLMKLLAS</sequence>
<dbReference type="OrthoDB" id="6089850at2"/>
<gene>
    <name evidence="2" type="ORF">DFP79_0279</name>
</gene>
<keyword evidence="3" id="KW-1185">Reference proteome</keyword>
<dbReference type="AlphaFoldDB" id="A0A4R6MHS9"/>
<dbReference type="NCBIfam" id="TIGR01965">
    <property type="entry name" value="VCBS_repeat"/>
    <property type="match status" value="1"/>
</dbReference>
<dbReference type="InterPro" id="IPR015919">
    <property type="entry name" value="Cadherin-like_sf"/>
</dbReference>
<evidence type="ECO:0000313" key="3">
    <source>
        <dbReference type="Proteomes" id="UP000294656"/>
    </source>
</evidence>
<dbReference type="RefSeq" id="WP_133502174.1">
    <property type="nucleotide sequence ID" value="NZ_SNXC01000003.1"/>
</dbReference>
<reference evidence="2 3" key="1">
    <citation type="submission" date="2019-03" db="EMBL/GenBank/DDBJ databases">
        <title>Genomic Encyclopedia of Type Strains, Phase III (KMG-III): the genomes of soil and plant-associated and newly described type strains.</title>
        <authorList>
            <person name="Whitman W."/>
        </authorList>
    </citation>
    <scope>NUCLEOTIDE SEQUENCE [LARGE SCALE GENOMIC DNA]</scope>
    <source>
        <strain evidence="2 3">CECT 7378</strain>
    </source>
</reference>
<dbReference type="GO" id="GO:0016020">
    <property type="term" value="C:membrane"/>
    <property type="evidence" value="ECO:0007669"/>
    <property type="project" value="InterPro"/>
</dbReference>
<dbReference type="Pfam" id="PF05345">
    <property type="entry name" value="He_PIG"/>
    <property type="match status" value="1"/>
</dbReference>
<evidence type="ECO:0000256" key="1">
    <source>
        <dbReference type="SAM" id="MobiDB-lite"/>
    </source>
</evidence>
<dbReference type="Proteomes" id="UP000294656">
    <property type="component" value="Unassembled WGS sequence"/>
</dbReference>
<accession>A0A4R6MHS9</accession>
<feature type="non-terminal residue" evidence="2">
    <location>
        <position position="1"/>
    </location>
</feature>
<proteinExistence type="predicted"/>
<dbReference type="GO" id="GO:0005509">
    <property type="term" value="F:calcium ion binding"/>
    <property type="evidence" value="ECO:0007669"/>
    <property type="project" value="InterPro"/>
</dbReference>
<protein>
    <submittedName>
        <fullName evidence="2">VCBS repeat-containing protein</fullName>
    </submittedName>
</protein>
<dbReference type="EMBL" id="SNXC01000003">
    <property type="protein sequence ID" value="TDP01127.1"/>
    <property type="molecule type" value="Genomic_DNA"/>
</dbReference>
<dbReference type="SUPFAM" id="SSF49313">
    <property type="entry name" value="Cadherin-like"/>
    <property type="match status" value="2"/>
</dbReference>
<dbReference type="InterPro" id="IPR013783">
    <property type="entry name" value="Ig-like_fold"/>
</dbReference>
<evidence type="ECO:0000313" key="2">
    <source>
        <dbReference type="EMBL" id="TDP01127.1"/>
    </source>
</evidence>
<feature type="region of interest" description="Disordered" evidence="1">
    <location>
        <begin position="245"/>
        <end position="267"/>
    </location>
</feature>
<dbReference type="InterPro" id="IPR010221">
    <property type="entry name" value="VCBS_dom"/>
</dbReference>
<organism evidence="2 3">
    <name type="scientific">Marinomonas balearica</name>
    <dbReference type="NCBI Taxonomy" id="491947"/>
    <lineage>
        <taxon>Bacteria</taxon>
        <taxon>Pseudomonadati</taxon>
        <taxon>Pseudomonadota</taxon>
        <taxon>Gammaproteobacteria</taxon>
        <taxon>Oceanospirillales</taxon>
        <taxon>Oceanospirillaceae</taxon>
        <taxon>Marinomonas</taxon>
    </lineage>
</organism>
<feature type="compositionally biased region" description="Low complexity" evidence="1">
    <location>
        <begin position="248"/>
        <end position="262"/>
    </location>
</feature>